<dbReference type="CDD" id="cd14500">
    <property type="entry name" value="PTP-IVa"/>
    <property type="match status" value="1"/>
</dbReference>
<dbReference type="Pfam" id="PF22785">
    <property type="entry name" value="Tc-R-P"/>
    <property type="match status" value="1"/>
</dbReference>
<evidence type="ECO:0000313" key="3">
    <source>
        <dbReference type="EMBL" id="PCG70895.1"/>
    </source>
</evidence>
<dbReference type="InterPro" id="IPR020422">
    <property type="entry name" value="TYR_PHOSPHATASE_DUAL_dom"/>
</dbReference>
<dbReference type="InterPro" id="IPR050561">
    <property type="entry name" value="PTP"/>
</dbReference>
<organism evidence="3">
    <name type="scientific">Heliothis virescens</name>
    <name type="common">Tobacco budworm moth</name>
    <dbReference type="NCBI Taxonomy" id="7102"/>
    <lineage>
        <taxon>Eukaryota</taxon>
        <taxon>Metazoa</taxon>
        <taxon>Ecdysozoa</taxon>
        <taxon>Arthropoda</taxon>
        <taxon>Hexapoda</taxon>
        <taxon>Insecta</taxon>
        <taxon>Pterygota</taxon>
        <taxon>Neoptera</taxon>
        <taxon>Endopterygota</taxon>
        <taxon>Lepidoptera</taxon>
        <taxon>Glossata</taxon>
        <taxon>Ditrysia</taxon>
        <taxon>Noctuoidea</taxon>
        <taxon>Noctuidae</taxon>
        <taxon>Heliothinae</taxon>
        <taxon>Heliothis</taxon>
    </lineage>
</organism>
<sequence>MKQKDIRPAPSLIEYKNMRFLITDRPSDVTIQSYLQELRKHNVCTVVRVCEPSYDTAPLKAESIEVRDLAYDDGTFPPANVVDDWFEILREKAQNKPEAAVAVHCVAGLGRAPVMVAIALIELGMKYEEAVETIRDQRRGAINAKQLSYLEKYRPKSRLKKNGHKGPNCCVQ</sequence>
<dbReference type="PROSITE" id="PS50056">
    <property type="entry name" value="TYR_PHOSPHATASE_2"/>
    <property type="match status" value="1"/>
</dbReference>
<accession>A0A2A4JFN0</accession>
<comment type="caution">
    <text evidence="3">The sequence shown here is derived from an EMBL/GenBank/DDBJ whole genome shotgun (WGS) entry which is preliminary data.</text>
</comment>
<name>A0A2A4JFN0_HELVI</name>
<feature type="domain" description="Tyrosine-protein phosphatase" evidence="1">
    <location>
        <begin position="9"/>
        <end position="162"/>
    </location>
</feature>
<dbReference type="SUPFAM" id="SSF52799">
    <property type="entry name" value="(Phosphotyrosine protein) phosphatases II"/>
    <property type="match status" value="1"/>
</dbReference>
<dbReference type="InterPro" id="IPR000387">
    <property type="entry name" value="Tyr_Pase_dom"/>
</dbReference>
<dbReference type="AlphaFoldDB" id="A0A2A4JFN0"/>
<dbReference type="SMART" id="SM00404">
    <property type="entry name" value="PTPc_motif"/>
    <property type="match status" value="1"/>
</dbReference>
<dbReference type="PANTHER" id="PTHR23339">
    <property type="entry name" value="TYROSINE SPECIFIC PROTEIN PHOSPHATASE AND DUAL SPECIFICITY PROTEIN PHOSPHATASE"/>
    <property type="match status" value="1"/>
</dbReference>
<dbReference type="Gene3D" id="3.90.190.10">
    <property type="entry name" value="Protein tyrosine phosphatase superfamily"/>
    <property type="match status" value="1"/>
</dbReference>
<dbReference type="EMBL" id="NWSH01001547">
    <property type="protein sequence ID" value="PCG70895.1"/>
    <property type="molecule type" value="Genomic_DNA"/>
</dbReference>
<dbReference type="PROSITE" id="PS50054">
    <property type="entry name" value="TYR_PHOSPHATASE_DUAL"/>
    <property type="match status" value="1"/>
</dbReference>
<evidence type="ECO:0000259" key="2">
    <source>
        <dbReference type="PROSITE" id="PS50056"/>
    </source>
</evidence>
<dbReference type="InterPro" id="IPR029021">
    <property type="entry name" value="Prot-tyrosine_phosphatase-like"/>
</dbReference>
<dbReference type="FunFam" id="3.90.190.10:FF:000081">
    <property type="entry name" value="Tyrosine phosphatase type IVA"/>
    <property type="match status" value="1"/>
</dbReference>
<feature type="domain" description="Tyrosine specific protein phosphatases" evidence="2">
    <location>
        <begin position="83"/>
        <end position="149"/>
    </location>
</feature>
<dbReference type="InterPro" id="IPR003595">
    <property type="entry name" value="Tyr_Pase_cat"/>
</dbReference>
<proteinExistence type="predicted"/>
<evidence type="ECO:0000259" key="1">
    <source>
        <dbReference type="PROSITE" id="PS50054"/>
    </source>
</evidence>
<reference evidence="3" key="1">
    <citation type="submission" date="2017-09" db="EMBL/GenBank/DDBJ databases">
        <title>Contemporary evolution of a Lepidopteran species, Heliothis virescens, in response to modern agricultural practices.</title>
        <authorList>
            <person name="Fritz M.L."/>
            <person name="Deyonke A.M."/>
            <person name="Papanicolaou A."/>
            <person name="Micinski S."/>
            <person name="Westbrook J."/>
            <person name="Gould F."/>
        </authorList>
    </citation>
    <scope>NUCLEOTIDE SEQUENCE [LARGE SCALE GENOMIC DNA]</scope>
    <source>
        <strain evidence="3">HvINT-</strain>
        <tissue evidence="3">Whole body</tissue>
    </source>
</reference>
<gene>
    <name evidence="3" type="ORF">B5V51_2456</name>
</gene>
<dbReference type="STRING" id="7102.A0A2A4JFN0"/>
<protein>
    <submittedName>
        <fullName evidence="3">Uncharacterized protein</fullName>
    </submittedName>
</protein>